<dbReference type="GO" id="GO:0046872">
    <property type="term" value="F:metal ion binding"/>
    <property type="evidence" value="ECO:0007669"/>
    <property type="project" value="UniProtKB-KW"/>
</dbReference>
<keyword evidence="4" id="KW-0963">Cytoplasm</keyword>
<dbReference type="SFLD" id="SFLDG01062">
    <property type="entry name" value="methyltransferase_(Class_A)"/>
    <property type="match status" value="1"/>
</dbReference>
<evidence type="ECO:0000256" key="1">
    <source>
        <dbReference type="ARBA" id="ARBA00001966"/>
    </source>
</evidence>
<dbReference type="PIRSF" id="PIRSF006004">
    <property type="entry name" value="CHP00048"/>
    <property type="match status" value="1"/>
</dbReference>
<dbReference type="OrthoDB" id="538249at2759"/>
<dbReference type="SFLD" id="SFLDF00275">
    <property type="entry name" value="adenosine_C2_methyltransferase"/>
    <property type="match status" value="1"/>
</dbReference>
<dbReference type="Proteomes" id="UP000253551">
    <property type="component" value="Unassembled WGS sequence"/>
</dbReference>
<keyword evidence="3" id="KW-0004">4Fe-4S</keyword>
<organism evidence="14 15">
    <name type="scientific">Rhizopus stolonifer</name>
    <name type="common">Rhizopus nigricans</name>
    <dbReference type="NCBI Taxonomy" id="4846"/>
    <lineage>
        <taxon>Eukaryota</taxon>
        <taxon>Fungi</taxon>
        <taxon>Fungi incertae sedis</taxon>
        <taxon>Mucoromycota</taxon>
        <taxon>Mucoromycotina</taxon>
        <taxon>Mucoromycetes</taxon>
        <taxon>Mucorales</taxon>
        <taxon>Mucorineae</taxon>
        <taxon>Rhizopodaceae</taxon>
        <taxon>Rhizopus</taxon>
    </lineage>
</organism>
<evidence type="ECO:0000259" key="13">
    <source>
        <dbReference type="PROSITE" id="PS51918"/>
    </source>
</evidence>
<dbReference type="NCBIfam" id="TIGR00048">
    <property type="entry name" value="rRNA_mod_RlmN"/>
    <property type="match status" value="1"/>
</dbReference>
<dbReference type="PANTHER" id="PTHR30544">
    <property type="entry name" value="23S RRNA METHYLTRANSFERASE"/>
    <property type="match status" value="1"/>
</dbReference>
<evidence type="ECO:0000256" key="8">
    <source>
        <dbReference type="ARBA" id="ARBA00022691"/>
    </source>
</evidence>
<dbReference type="Pfam" id="PF21016">
    <property type="entry name" value="RlmN_N"/>
    <property type="match status" value="1"/>
</dbReference>
<dbReference type="InterPro" id="IPR048641">
    <property type="entry name" value="RlmN_N"/>
</dbReference>
<keyword evidence="10" id="KW-0479">Metal-binding</keyword>
<proteinExistence type="inferred from homology"/>
<dbReference type="InterPro" id="IPR027492">
    <property type="entry name" value="RNA_MTrfase_RlmN"/>
</dbReference>
<dbReference type="AlphaFoldDB" id="A0A367KP22"/>
<dbReference type="GO" id="GO:0051539">
    <property type="term" value="F:4 iron, 4 sulfur cluster binding"/>
    <property type="evidence" value="ECO:0007669"/>
    <property type="project" value="UniProtKB-KW"/>
</dbReference>
<dbReference type="GO" id="GO:0008173">
    <property type="term" value="F:RNA methyltransferase activity"/>
    <property type="evidence" value="ECO:0007669"/>
    <property type="project" value="InterPro"/>
</dbReference>
<keyword evidence="8" id="KW-0949">S-adenosyl-L-methionine</keyword>
<dbReference type="InterPro" id="IPR007197">
    <property type="entry name" value="rSAM"/>
</dbReference>
<keyword evidence="9" id="KW-0819">tRNA processing</keyword>
<dbReference type="Gene3D" id="3.20.20.70">
    <property type="entry name" value="Aldolase class I"/>
    <property type="match status" value="1"/>
</dbReference>
<name>A0A367KP22_RHIST</name>
<dbReference type="CDD" id="cd01335">
    <property type="entry name" value="Radical_SAM"/>
    <property type="match status" value="1"/>
</dbReference>
<reference evidence="14 15" key="1">
    <citation type="journal article" date="2018" name="G3 (Bethesda)">
        <title>Phylogenetic and Phylogenomic Definition of Rhizopus Species.</title>
        <authorList>
            <person name="Gryganskyi A.P."/>
            <person name="Golan J."/>
            <person name="Dolatabadi S."/>
            <person name="Mondo S."/>
            <person name="Robb S."/>
            <person name="Idnurm A."/>
            <person name="Muszewska A."/>
            <person name="Steczkiewicz K."/>
            <person name="Masonjones S."/>
            <person name="Liao H.L."/>
            <person name="Gajdeczka M.T."/>
            <person name="Anike F."/>
            <person name="Vuek A."/>
            <person name="Anishchenko I.M."/>
            <person name="Voigt K."/>
            <person name="de Hoog G.S."/>
            <person name="Smith M.E."/>
            <person name="Heitman J."/>
            <person name="Vilgalys R."/>
            <person name="Stajich J.E."/>
        </authorList>
    </citation>
    <scope>NUCLEOTIDE SEQUENCE [LARGE SCALE GENOMIC DNA]</scope>
    <source>
        <strain evidence="14 15">LSU 92-RS-03</strain>
    </source>
</reference>
<evidence type="ECO:0000256" key="6">
    <source>
        <dbReference type="ARBA" id="ARBA00022603"/>
    </source>
</evidence>
<evidence type="ECO:0000313" key="15">
    <source>
        <dbReference type="Proteomes" id="UP000253551"/>
    </source>
</evidence>
<dbReference type="PANTHER" id="PTHR30544:SF5">
    <property type="entry name" value="RADICAL SAM CORE DOMAIN-CONTAINING PROTEIN"/>
    <property type="match status" value="1"/>
</dbReference>
<keyword evidence="12" id="KW-0411">Iron-sulfur</keyword>
<evidence type="ECO:0000256" key="3">
    <source>
        <dbReference type="ARBA" id="ARBA00022485"/>
    </source>
</evidence>
<evidence type="ECO:0000256" key="9">
    <source>
        <dbReference type="ARBA" id="ARBA00022694"/>
    </source>
</evidence>
<dbReference type="FunFam" id="3.20.20.70:FF:000014">
    <property type="entry name" value="Probable dual-specificity RNA methyltransferase RlmN"/>
    <property type="match status" value="1"/>
</dbReference>
<dbReference type="GO" id="GO:0005737">
    <property type="term" value="C:cytoplasm"/>
    <property type="evidence" value="ECO:0007669"/>
    <property type="project" value="UniProtKB-SubCell"/>
</dbReference>
<dbReference type="GO" id="GO:0070475">
    <property type="term" value="P:rRNA base methylation"/>
    <property type="evidence" value="ECO:0007669"/>
    <property type="project" value="InterPro"/>
</dbReference>
<dbReference type="SUPFAM" id="SSF102114">
    <property type="entry name" value="Radical SAM enzymes"/>
    <property type="match status" value="1"/>
</dbReference>
<gene>
    <name evidence="14" type="ORF">CU098_012486</name>
</gene>
<dbReference type="SFLD" id="SFLDS00029">
    <property type="entry name" value="Radical_SAM"/>
    <property type="match status" value="1"/>
</dbReference>
<dbReference type="PROSITE" id="PS51918">
    <property type="entry name" value="RADICAL_SAM"/>
    <property type="match status" value="1"/>
</dbReference>
<comment type="caution">
    <text evidence="14">The sequence shown here is derived from an EMBL/GenBank/DDBJ whole genome shotgun (WGS) entry which is preliminary data.</text>
</comment>
<dbReference type="HAMAP" id="MF_01849">
    <property type="entry name" value="RNA_methyltr_RlmN"/>
    <property type="match status" value="1"/>
</dbReference>
<comment type="cofactor">
    <cofactor evidence="1">
        <name>[4Fe-4S] cluster</name>
        <dbReference type="ChEBI" id="CHEBI:49883"/>
    </cofactor>
</comment>
<keyword evidence="7" id="KW-0808">Transferase</keyword>
<evidence type="ECO:0000256" key="2">
    <source>
        <dbReference type="ARBA" id="ARBA00004496"/>
    </source>
</evidence>
<keyword evidence="6" id="KW-0489">Methyltransferase</keyword>
<evidence type="ECO:0000256" key="11">
    <source>
        <dbReference type="ARBA" id="ARBA00023004"/>
    </source>
</evidence>
<evidence type="ECO:0000256" key="5">
    <source>
        <dbReference type="ARBA" id="ARBA00022552"/>
    </source>
</evidence>
<dbReference type="EMBL" id="PJQM01000962">
    <property type="protein sequence ID" value="RCI03592.1"/>
    <property type="molecule type" value="Genomic_DNA"/>
</dbReference>
<keyword evidence="11" id="KW-0408">Iron</keyword>
<dbReference type="InterPro" id="IPR040072">
    <property type="entry name" value="Methyltransferase_A"/>
</dbReference>
<evidence type="ECO:0000256" key="10">
    <source>
        <dbReference type="ARBA" id="ARBA00022723"/>
    </source>
</evidence>
<dbReference type="Gene3D" id="1.10.150.530">
    <property type="match status" value="1"/>
</dbReference>
<feature type="domain" description="Radical SAM core" evidence="13">
    <location>
        <begin position="119"/>
        <end position="358"/>
    </location>
</feature>
<evidence type="ECO:0000256" key="7">
    <source>
        <dbReference type="ARBA" id="ARBA00022679"/>
    </source>
</evidence>
<protein>
    <recommendedName>
        <fullName evidence="13">Radical SAM core domain-containing protein</fullName>
    </recommendedName>
</protein>
<evidence type="ECO:0000313" key="14">
    <source>
        <dbReference type="EMBL" id="RCI03592.1"/>
    </source>
</evidence>
<accession>A0A367KP22</accession>
<sequence>MQSSRQLFRVFKRQYSSKESKINLLGLTLPELQQELTTVRNAKSYTALQLWQQIYRHGHNDFAHMTNLSKNLQAELSEKYTVYYGDIKLDKLAQDQTRKFLIGFNRDPRAIVETVIIPEPKRSTLCVSSQIGCSLNCSFCHTGTQKLERSLTAAEVVGQYMNAATQSGDFPIKDKRVVSNMVFMGQGEPLYNWRQVSKAIKILTDEKGIAWSKSKITVSTSGVVPLIPKIATELGVSLAISLHAVNNDLRDVLVPLNKMFPLETVLDACKQYAQSMGNRGRRITFEYVMLKNVNDSLSEARKMAKLLNQLPSHVNLIPFNPWPGSEYESTDMEQVERFANIVSLNGTYCTIRRPRGQDIMAACGQLKSSVLNKKNKKI</sequence>
<evidence type="ECO:0000256" key="4">
    <source>
        <dbReference type="ARBA" id="ARBA00022490"/>
    </source>
</evidence>
<keyword evidence="5" id="KW-0698">rRNA processing</keyword>
<dbReference type="InterPro" id="IPR004383">
    <property type="entry name" value="rRNA_lsu_MTrfase_RlmN/Cfr"/>
</dbReference>
<dbReference type="Pfam" id="PF04055">
    <property type="entry name" value="Radical_SAM"/>
    <property type="match status" value="1"/>
</dbReference>
<keyword evidence="15" id="KW-1185">Reference proteome</keyword>
<dbReference type="STRING" id="4846.A0A367KP22"/>
<dbReference type="GO" id="GO:0030488">
    <property type="term" value="P:tRNA methylation"/>
    <property type="evidence" value="ECO:0007669"/>
    <property type="project" value="InterPro"/>
</dbReference>
<dbReference type="InterPro" id="IPR058240">
    <property type="entry name" value="rSAM_sf"/>
</dbReference>
<comment type="subcellular location">
    <subcellularLocation>
        <location evidence="2">Cytoplasm</location>
    </subcellularLocation>
</comment>
<dbReference type="InterPro" id="IPR013785">
    <property type="entry name" value="Aldolase_TIM"/>
</dbReference>
<evidence type="ECO:0000256" key="12">
    <source>
        <dbReference type="ARBA" id="ARBA00023014"/>
    </source>
</evidence>